<dbReference type="GO" id="GO:0071483">
    <property type="term" value="P:cellular response to blue light"/>
    <property type="evidence" value="ECO:0007669"/>
    <property type="project" value="EnsemblPlants"/>
</dbReference>
<proteinExistence type="inferred from homology"/>
<dbReference type="HOGENOM" id="CLU_014793_11_1_1"/>
<dbReference type="Pfam" id="PF04539">
    <property type="entry name" value="Sigma70_r3"/>
    <property type="match status" value="1"/>
</dbReference>
<dbReference type="GO" id="GO:0006355">
    <property type="term" value="P:regulation of DNA-templated transcription"/>
    <property type="evidence" value="ECO:0000318"/>
    <property type="project" value="GO_Central"/>
</dbReference>
<evidence type="ECO:0000259" key="9">
    <source>
        <dbReference type="PROSITE" id="PS00716"/>
    </source>
</evidence>
<dbReference type="OMA" id="VQCGREP"/>
<evidence type="ECO:0000256" key="2">
    <source>
        <dbReference type="ARBA" id="ARBA00023015"/>
    </source>
</evidence>
<dbReference type="GO" id="GO:1903865">
    <property type="term" value="C:sigma factor antagonist complex"/>
    <property type="evidence" value="ECO:0000318"/>
    <property type="project" value="GO_Central"/>
</dbReference>
<evidence type="ECO:0000256" key="6">
    <source>
        <dbReference type="PIRNR" id="PIRNR000767"/>
    </source>
</evidence>
<evidence type="ECO:0000256" key="7">
    <source>
        <dbReference type="SAM" id="MobiDB-lite"/>
    </source>
</evidence>
<dbReference type="GO" id="GO:0009507">
    <property type="term" value="C:chloroplast"/>
    <property type="evidence" value="ECO:0000318"/>
    <property type="project" value="GO_Central"/>
</dbReference>
<dbReference type="CDD" id="cd06171">
    <property type="entry name" value="Sigma70_r4"/>
    <property type="match status" value="1"/>
</dbReference>
<dbReference type="Proteomes" id="UP000017836">
    <property type="component" value="Unassembled WGS sequence"/>
</dbReference>
<dbReference type="PANTHER" id="PTHR30603:SF45">
    <property type="entry name" value="RNA POLYMERASE SIGMA FACTOR SIGF, CHLOROPLASTIC"/>
    <property type="match status" value="1"/>
</dbReference>
<dbReference type="GO" id="GO:0000976">
    <property type="term" value="F:transcription cis-regulatory region binding"/>
    <property type="evidence" value="ECO:0000318"/>
    <property type="project" value="GO_Central"/>
</dbReference>
<dbReference type="GO" id="GO:0003899">
    <property type="term" value="F:DNA-directed RNA polymerase activity"/>
    <property type="evidence" value="ECO:0000318"/>
    <property type="project" value="GO_Central"/>
</dbReference>
<gene>
    <name evidence="10" type="ORF">AMTR_s00009p00072720</name>
</gene>
<dbReference type="InterPro" id="IPR050239">
    <property type="entry name" value="Sigma-70_RNA_pol_init_factors"/>
</dbReference>
<evidence type="ECO:0000256" key="4">
    <source>
        <dbReference type="ARBA" id="ARBA00023125"/>
    </source>
</evidence>
<dbReference type="PROSITE" id="PS00716">
    <property type="entry name" value="SIGMA70_2"/>
    <property type="match status" value="1"/>
</dbReference>
<dbReference type="PROSITE" id="PS00715">
    <property type="entry name" value="SIGMA70_1"/>
    <property type="match status" value="1"/>
</dbReference>
<dbReference type="InterPro" id="IPR014284">
    <property type="entry name" value="RNA_pol_sigma-70_dom"/>
</dbReference>
<feature type="compositionally biased region" description="Polar residues" evidence="7">
    <location>
        <begin position="11"/>
        <end position="28"/>
    </location>
</feature>
<evidence type="ECO:0000256" key="5">
    <source>
        <dbReference type="ARBA" id="ARBA00023163"/>
    </source>
</evidence>
<comment type="similarity">
    <text evidence="1 6">Belongs to the sigma-70 factor family.</text>
</comment>
<dbReference type="Pfam" id="PF04545">
    <property type="entry name" value="Sigma70_r4"/>
    <property type="match status" value="1"/>
</dbReference>
<dbReference type="InterPro" id="IPR013325">
    <property type="entry name" value="RNA_pol_sigma_r2"/>
</dbReference>
<keyword evidence="3 6" id="KW-0731">Sigma factor</keyword>
<dbReference type="Pfam" id="PF04542">
    <property type="entry name" value="Sigma70_r2"/>
    <property type="match status" value="1"/>
</dbReference>
<reference evidence="11" key="1">
    <citation type="journal article" date="2013" name="Science">
        <title>The Amborella genome and the evolution of flowering plants.</title>
        <authorList>
            <consortium name="Amborella Genome Project"/>
        </authorList>
    </citation>
    <scope>NUCLEOTIDE SEQUENCE [LARGE SCALE GENOMIC DNA]</scope>
</reference>
<dbReference type="eggNOG" id="ENOG502QV7Q">
    <property type="taxonomic scope" value="Eukaryota"/>
</dbReference>
<dbReference type="PRINTS" id="PR00046">
    <property type="entry name" value="SIGMA70FCT"/>
</dbReference>
<dbReference type="InterPro" id="IPR016262">
    <property type="entry name" value="RNA_pol_sigma_SigB/C/D/F"/>
</dbReference>
<dbReference type="PANTHER" id="PTHR30603">
    <property type="entry name" value="RNA POLYMERASE SIGMA FACTOR RPO"/>
    <property type="match status" value="1"/>
</dbReference>
<dbReference type="InterPro" id="IPR007630">
    <property type="entry name" value="RNA_pol_sigma70_r4"/>
</dbReference>
<dbReference type="GO" id="GO:0006352">
    <property type="term" value="P:DNA-templated transcription initiation"/>
    <property type="evidence" value="ECO:0007669"/>
    <property type="project" value="UniProtKB-UniRule"/>
</dbReference>
<keyword evidence="11" id="KW-1185">Reference proteome</keyword>
<keyword evidence="6" id="KW-0934">Plastid</keyword>
<evidence type="ECO:0000313" key="11">
    <source>
        <dbReference type="Proteomes" id="UP000017836"/>
    </source>
</evidence>
<dbReference type="InterPro" id="IPR013324">
    <property type="entry name" value="RNA_pol_sigma_r3/r4-like"/>
</dbReference>
<dbReference type="AlphaFoldDB" id="W1NI04"/>
<dbReference type="GO" id="GO:0090351">
    <property type="term" value="P:seedling development"/>
    <property type="evidence" value="ECO:0007669"/>
    <property type="project" value="EnsemblPlants"/>
</dbReference>
<feature type="region of interest" description="Disordered" evidence="7">
    <location>
        <begin position="1"/>
        <end position="29"/>
    </location>
</feature>
<dbReference type="STRING" id="13333.W1NI04"/>
<dbReference type="GO" id="GO:0045893">
    <property type="term" value="P:positive regulation of DNA-templated transcription"/>
    <property type="evidence" value="ECO:0007669"/>
    <property type="project" value="EnsemblPlants"/>
</dbReference>
<evidence type="ECO:0000259" key="8">
    <source>
        <dbReference type="PROSITE" id="PS00715"/>
    </source>
</evidence>
<dbReference type="InterPro" id="IPR036388">
    <property type="entry name" value="WH-like_DNA-bd_sf"/>
</dbReference>
<dbReference type="PIRSF" id="PIRSF000767">
    <property type="entry name" value="RNA_pol_sigma_SigB/C/D"/>
    <property type="match status" value="1"/>
</dbReference>
<evidence type="ECO:0000256" key="1">
    <source>
        <dbReference type="ARBA" id="ARBA00007788"/>
    </source>
</evidence>
<sequence length="573" mass="65748">MKCKFRRPSRALSSTASPNSPGILTSPDQAPLTATMLSTTSAVRHFPASVVLHEQRDDLRSPTSSPKEDKAYQEVMDRARTEVYASIGAETKNFEIDQYLKDFERQLLYWPALWYLSPSRILPKSLLSLPFQCKPLETDIESEIKESRKKQTNCSSLNPMDVLVLAKRAVMASKAAAALVEHSDLTVGNPDGDISPCSGLKEICIQVPDEDMRTTIRSKRHLERQIKRRRVPKKLKDFSANFEIGKKPEKVKNKSFDPNDPLRFFLWGPITKQLLTEKEESELFVKIQDLMRVEEVKKELEMQFGCEPTVVEWARAAGMSYGSLQSCIHFGRKSREKMIYANFRLVVHVAKNYQGRGLSIQDLLQEGSVGLMKSLEKFKPKTGCRFSTYAYWWIRQAIRKSLFQNSRTIRLPENVYGLLTKIKNARRLYFQEGHRPTNEELAQRVGITVDKLETVRVFSKLPVSIQQPVWSDQDVTIQEITADPKVETPEKNVAKQLMRRHVRNLLSLLNPRERQVINLRFGIQGRERKSLSEIGGMFNVSKERIRQVESKALEKLKNCTQTQGLEVYAELLN</sequence>
<comment type="subcellular location">
    <subcellularLocation>
        <location evidence="6">Plastid</location>
        <location evidence="6">Chloroplast</location>
    </subcellularLocation>
</comment>
<keyword evidence="6" id="KW-0150">Chloroplast</keyword>
<organism evidence="10 11">
    <name type="scientific">Amborella trichopoda</name>
    <dbReference type="NCBI Taxonomy" id="13333"/>
    <lineage>
        <taxon>Eukaryota</taxon>
        <taxon>Viridiplantae</taxon>
        <taxon>Streptophyta</taxon>
        <taxon>Embryophyta</taxon>
        <taxon>Tracheophyta</taxon>
        <taxon>Spermatophyta</taxon>
        <taxon>Magnoliopsida</taxon>
        <taxon>Amborellales</taxon>
        <taxon>Amborellaceae</taxon>
        <taxon>Amborella</taxon>
    </lineage>
</organism>
<comment type="function">
    <text evidence="6">Sigma factors are initiation factors that promote the attachment of plastid-encoded RNA polymerase (PEP) to specific initiation sites and are then released.</text>
</comment>
<name>W1NI04_AMBTC</name>
<dbReference type="GO" id="GO:0016987">
    <property type="term" value="F:sigma factor activity"/>
    <property type="evidence" value="ECO:0000318"/>
    <property type="project" value="GO_Central"/>
</dbReference>
<protein>
    <recommendedName>
        <fullName evidence="6">RNA polymerase sigma factor</fullName>
    </recommendedName>
</protein>
<dbReference type="InterPro" id="IPR007624">
    <property type="entry name" value="RNA_pol_sigma70_r3"/>
</dbReference>
<dbReference type="Gene3D" id="1.10.10.10">
    <property type="entry name" value="Winged helix-like DNA-binding domain superfamily/Winged helix DNA-binding domain"/>
    <property type="match status" value="2"/>
</dbReference>
<keyword evidence="2 6" id="KW-0805">Transcription regulation</keyword>
<dbReference type="SUPFAM" id="SSF88946">
    <property type="entry name" value="Sigma2 domain of RNA polymerase sigma factors"/>
    <property type="match status" value="1"/>
</dbReference>
<dbReference type="InterPro" id="IPR000943">
    <property type="entry name" value="RNA_pol_sigma70"/>
</dbReference>
<dbReference type="NCBIfam" id="TIGR02937">
    <property type="entry name" value="sigma70-ECF"/>
    <property type="match status" value="1"/>
</dbReference>
<evidence type="ECO:0000256" key="3">
    <source>
        <dbReference type="ARBA" id="ARBA00023082"/>
    </source>
</evidence>
<dbReference type="EMBL" id="KI397501">
    <property type="protein sequence ID" value="ERM94834.1"/>
    <property type="molecule type" value="Genomic_DNA"/>
</dbReference>
<dbReference type="Gramene" id="ERM94834">
    <property type="protein sequence ID" value="ERM94834"/>
    <property type="gene ID" value="AMTR_s00009p00072720"/>
</dbReference>
<dbReference type="Gene3D" id="1.20.120.1810">
    <property type="match status" value="1"/>
</dbReference>
<keyword evidence="5 6" id="KW-0804">Transcription</keyword>
<dbReference type="InterPro" id="IPR007627">
    <property type="entry name" value="RNA_pol_sigma70_r2"/>
</dbReference>
<feature type="domain" description="RNA polymerase sigma-70" evidence="9">
    <location>
        <begin position="530"/>
        <end position="556"/>
    </location>
</feature>
<dbReference type="SUPFAM" id="SSF88659">
    <property type="entry name" value="Sigma3 and sigma4 domains of RNA polymerase sigma factors"/>
    <property type="match status" value="2"/>
</dbReference>
<feature type="domain" description="RNA polymerase sigma-70" evidence="8">
    <location>
        <begin position="362"/>
        <end position="375"/>
    </location>
</feature>
<evidence type="ECO:0000313" key="10">
    <source>
        <dbReference type="EMBL" id="ERM94834.1"/>
    </source>
</evidence>
<accession>W1NI04</accession>
<keyword evidence="4 6" id="KW-0238">DNA-binding</keyword>